<accession>A0A1H5RJP2</accession>
<dbReference type="STRING" id="218821.SAMN05421837_115108"/>
<evidence type="ECO:0000259" key="1">
    <source>
        <dbReference type="Pfam" id="PF01872"/>
    </source>
</evidence>
<dbReference type="Gene3D" id="3.40.430.10">
    <property type="entry name" value="Dihydrofolate Reductase, subunit A"/>
    <property type="match status" value="1"/>
</dbReference>
<dbReference type="PANTHER" id="PTHR38011">
    <property type="entry name" value="DIHYDROFOLATE REDUCTASE FAMILY PROTEIN (AFU_ORTHOLOGUE AFUA_8G06820)"/>
    <property type="match status" value="1"/>
</dbReference>
<dbReference type="InterPro" id="IPR024072">
    <property type="entry name" value="DHFR-like_dom_sf"/>
</dbReference>
<dbReference type="SUPFAM" id="SSF53597">
    <property type="entry name" value="Dihydrofolate reductase-like"/>
    <property type="match status" value="1"/>
</dbReference>
<sequence length="239" mass="25376">MTKVTAQMSVSLDGCYTGPRDTHDHQDMSGWMRGPEAPGFFRVTRWAVDAMAWRERQGFAGGEQSVDSEIVAETFAAAGAYVMGRRMFDAGEVPWGDEPPFQAPVFVVTHRPREVLERAGGTSFTFVTEGVERAVELARAAAGGKDVAVAGGGELLRQVLAAGLLDQLELHIAPVLLGDGQRLFGPDLGLGAGEGVELTPVRVVETPGVTHIRYTVNGRSKLVLDDRGASGDLVASAGQ</sequence>
<dbReference type="Pfam" id="PF01872">
    <property type="entry name" value="RibD_C"/>
    <property type="match status" value="1"/>
</dbReference>
<keyword evidence="3" id="KW-1185">Reference proteome</keyword>
<dbReference type="RefSeq" id="WP_086670748.1">
    <property type="nucleotide sequence ID" value="NZ_FNUJ01000015.1"/>
</dbReference>
<reference evidence="3" key="1">
    <citation type="submission" date="2016-10" db="EMBL/GenBank/DDBJ databases">
        <authorList>
            <person name="Varghese N."/>
            <person name="Submissions S."/>
        </authorList>
    </citation>
    <scope>NUCLEOTIDE SEQUENCE [LARGE SCALE GENOMIC DNA]</scope>
    <source>
        <strain evidence="3">DSM 44654</strain>
    </source>
</reference>
<dbReference type="AlphaFoldDB" id="A0A1H5RJP2"/>
<gene>
    <name evidence="2" type="ORF">SAMN05421837_115108</name>
</gene>
<name>A0A1H5RJP2_9PSEU</name>
<dbReference type="InterPro" id="IPR002734">
    <property type="entry name" value="RibDG_C"/>
</dbReference>
<dbReference type="OrthoDB" id="2313602at2"/>
<dbReference type="GO" id="GO:0008703">
    <property type="term" value="F:5-amino-6-(5-phosphoribosylamino)uracil reductase activity"/>
    <property type="evidence" value="ECO:0007669"/>
    <property type="project" value="InterPro"/>
</dbReference>
<dbReference type="GO" id="GO:0009231">
    <property type="term" value="P:riboflavin biosynthetic process"/>
    <property type="evidence" value="ECO:0007669"/>
    <property type="project" value="InterPro"/>
</dbReference>
<evidence type="ECO:0000313" key="3">
    <source>
        <dbReference type="Proteomes" id="UP000198878"/>
    </source>
</evidence>
<organism evidence="2 3">
    <name type="scientific">Amycolatopsis pretoriensis</name>
    <dbReference type="NCBI Taxonomy" id="218821"/>
    <lineage>
        <taxon>Bacteria</taxon>
        <taxon>Bacillati</taxon>
        <taxon>Actinomycetota</taxon>
        <taxon>Actinomycetes</taxon>
        <taxon>Pseudonocardiales</taxon>
        <taxon>Pseudonocardiaceae</taxon>
        <taxon>Amycolatopsis</taxon>
    </lineage>
</organism>
<dbReference type="InterPro" id="IPR050765">
    <property type="entry name" value="Riboflavin_Biosynth_HTPR"/>
</dbReference>
<feature type="domain" description="Bacterial bifunctional deaminase-reductase C-terminal" evidence="1">
    <location>
        <begin position="3"/>
        <end position="187"/>
    </location>
</feature>
<dbReference type="Proteomes" id="UP000198878">
    <property type="component" value="Unassembled WGS sequence"/>
</dbReference>
<evidence type="ECO:0000313" key="2">
    <source>
        <dbReference type="EMBL" id="SEF37757.1"/>
    </source>
</evidence>
<protein>
    <submittedName>
        <fullName evidence="2">RibD C-terminal domain-containing protein</fullName>
    </submittedName>
</protein>
<dbReference type="EMBL" id="FNUJ01000015">
    <property type="protein sequence ID" value="SEF37757.1"/>
    <property type="molecule type" value="Genomic_DNA"/>
</dbReference>
<proteinExistence type="predicted"/>
<dbReference type="PANTHER" id="PTHR38011:SF12">
    <property type="entry name" value="BIFUNCTIONAL DEAMINASE-REDUCTASE DOMAIN PROTEIN"/>
    <property type="match status" value="1"/>
</dbReference>